<reference evidence="2" key="1">
    <citation type="journal article" date="2019" name="Int. J. Syst. Evol. Microbiol.">
        <title>The Global Catalogue of Microorganisms (GCM) 10K type strain sequencing project: providing services to taxonomists for standard genome sequencing and annotation.</title>
        <authorList>
            <consortium name="The Broad Institute Genomics Platform"/>
            <consortium name="The Broad Institute Genome Sequencing Center for Infectious Disease"/>
            <person name="Wu L."/>
            <person name="Ma J."/>
        </authorList>
    </citation>
    <scope>NUCLEOTIDE SEQUENCE [LARGE SCALE GENOMIC DNA]</scope>
    <source>
        <strain evidence="2">KCTC 52490</strain>
    </source>
</reference>
<dbReference type="Proteomes" id="UP001597512">
    <property type="component" value="Unassembled WGS sequence"/>
</dbReference>
<accession>A0ABW6AUQ3</accession>
<dbReference type="EMBL" id="JBHUOM010000043">
    <property type="protein sequence ID" value="MFD2937759.1"/>
    <property type="molecule type" value="Genomic_DNA"/>
</dbReference>
<keyword evidence="2" id="KW-1185">Reference proteome</keyword>
<evidence type="ECO:0000313" key="2">
    <source>
        <dbReference type="Proteomes" id="UP001597512"/>
    </source>
</evidence>
<gene>
    <name evidence="1" type="ORF">ACFS25_28590</name>
</gene>
<evidence type="ECO:0000313" key="1">
    <source>
        <dbReference type="EMBL" id="MFD2937759.1"/>
    </source>
</evidence>
<dbReference type="RefSeq" id="WP_381508140.1">
    <property type="nucleotide sequence ID" value="NZ_JBHUOM010000043.1"/>
</dbReference>
<comment type="caution">
    <text evidence="1">The sequence shown here is derived from an EMBL/GenBank/DDBJ whole genome shotgun (WGS) entry which is preliminary data.</text>
</comment>
<protein>
    <submittedName>
        <fullName evidence="1">Uncharacterized protein</fullName>
    </submittedName>
</protein>
<sequence>METNIERKKISKIALITTGISLGLTLSASLFSYAQTSGGGRQVIETVCRNGSGGIIGYGNNCSNGDGCCSANSCLTA</sequence>
<organism evidence="1 2">
    <name type="scientific">Spirosoma flavum</name>
    <dbReference type="NCBI Taxonomy" id="2048557"/>
    <lineage>
        <taxon>Bacteria</taxon>
        <taxon>Pseudomonadati</taxon>
        <taxon>Bacteroidota</taxon>
        <taxon>Cytophagia</taxon>
        <taxon>Cytophagales</taxon>
        <taxon>Cytophagaceae</taxon>
        <taxon>Spirosoma</taxon>
    </lineage>
</organism>
<proteinExistence type="predicted"/>
<name>A0ABW6AUQ3_9BACT</name>